<dbReference type="GO" id="GO:0016853">
    <property type="term" value="F:isomerase activity"/>
    <property type="evidence" value="ECO:0007669"/>
    <property type="project" value="UniProtKB-KW"/>
</dbReference>
<evidence type="ECO:0000256" key="2">
    <source>
        <dbReference type="ARBA" id="ARBA00007571"/>
    </source>
</evidence>
<comment type="similarity">
    <text evidence="2">Belongs to the TrpF family.</text>
</comment>
<evidence type="ECO:0000259" key="9">
    <source>
        <dbReference type="Pfam" id="PF00697"/>
    </source>
</evidence>
<evidence type="ECO:0000256" key="1">
    <source>
        <dbReference type="ARBA" id="ARBA00004664"/>
    </source>
</evidence>
<sequence length="221" mass="23810">MLVKICGLQSVEAAQTALDRGADLLGVICVPNRKRTVTPATAKQISQLVHQGNHSQGNHQARLVGVFRNQPLEEVLALYHEYNLDVIQLHGNEDVVQWRKWIPKDITLIKAFQFPGDCDVVLSPAVAQLQLENVLVLFDSGEGGTGQQLDWNGMASWCQNQGTTTRFILAGGLTPDNVGHAITSLAPHAIGVDVSGGVETNGQKDMAKIAAFISQARGLSI</sequence>
<evidence type="ECO:0000256" key="4">
    <source>
        <dbReference type="ARBA" id="ARBA00022272"/>
    </source>
</evidence>
<dbReference type="Pfam" id="PF00697">
    <property type="entry name" value="PRAI"/>
    <property type="match status" value="1"/>
</dbReference>
<dbReference type="HAMAP" id="MF_00135">
    <property type="entry name" value="PRAI"/>
    <property type="match status" value="1"/>
</dbReference>
<keyword evidence="5" id="KW-0028">Amino-acid biosynthesis</keyword>
<dbReference type="InterPro" id="IPR044643">
    <property type="entry name" value="TrpF_fam"/>
</dbReference>
<dbReference type="CDD" id="cd00405">
    <property type="entry name" value="PRAI"/>
    <property type="match status" value="1"/>
</dbReference>
<protein>
    <recommendedName>
        <fullName evidence="4">N-(5'-phosphoribosyl)anthranilate isomerase</fullName>
        <ecNumber evidence="3">5.3.1.24</ecNumber>
    </recommendedName>
</protein>
<dbReference type="PANTHER" id="PTHR42894">
    <property type="entry name" value="N-(5'-PHOSPHORIBOSYL)ANTHRANILATE ISOMERASE"/>
    <property type="match status" value="1"/>
</dbReference>
<accession>A0ABX6EYL6</accession>
<name>A0ABX6EYL6_KLUMA</name>
<dbReference type="Gene3D" id="3.20.20.70">
    <property type="entry name" value="Aldolase class I"/>
    <property type="match status" value="1"/>
</dbReference>
<organism evidence="10 11">
    <name type="scientific">Kluyveromyces marxianus</name>
    <name type="common">Yeast</name>
    <name type="synonym">Candida kefyr</name>
    <dbReference type="NCBI Taxonomy" id="4911"/>
    <lineage>
        <taxon>Eukaryota</taxon>
        <taxon>Fungi</taxon>
        <taxon>Dikarya</taxon>
        <taxon>Ascomycota</taxon>
        <taxon>Saccharomycotina</taxon>
        <taxon>Saccharomycetes</taxon>
        <taxon>Saccharomycetales</taxon>
        <taxon>Saccharomycetaceae</taxon>
        <taxon>Kluyveromyces</taxon>
    </lineage>
</organism>
<keyword evidence="6" id="KW-0822">Tryptophan biosynthesis</keyword>
<feature type="domain" description="N-(5'phosphoribosyl) anthranilate isomerase (PRAI)" evidence="9">
    <location>
        <begin position="5"/>
        <end position="214"/>
    </location>
</feature>
<dbReference type="EMBL" id="CP015059">
    <property type="protein sequence ID" value="QGN17430.1"/>
    <property type="molecule type" value="Genomic_DNA"/>
</dbReference>
<evidence type="ECO:0000256" key="8">
    <source>
        <dbReference type="ARBA" id="ARBA00023235"/>
    </source>
</evidence>
<keyword evidence="8 10" id="KW-0413">Isomerase</keyword>
<evidence type="ECO:0000313" key="10">
    <source>
        <dbReference type="EMBL" id="QGN17430.1"/>
    </source>
</evidence>
<keyword evidence="11" id="KW-1185">Reference proteome</keyword>
<dbReference type="Proteomes" id="UP000422736">
    <property type="component" value="Chromosome 6"/>
</dbReference>
<dbReference type="SUPFAM" id="SSF51366">
    <property type="entry name" value="Ribulose-phoshate binding barrel"/>
    <property type="match status" value="1"/>
</dbReference>
<dbReference type="EC" id="5.3.1.24" evidence="3"/>
<proteinExistence type="inferred from homology"/>
<reference evidence="10 11" key="1">
    <citation type="submission" date="2016-03" db="EMBL/GenBank/DDBJ databases">
        <title>How can Kluyveromyces marxianus grow so fast - potential evolutionary course in Saccharomyces Complex revealed by comparative genomics.</title>
        <authorList>
            <person name="Mo W."/>
            <person name="Lu W."/>
            <person name="Yang X."/>
            <person name="Qi J."/>
            <person name="Lv H."/>
        </authorList>
    </citation>
    <scope>NUCLEOTIDE SEQUENCE [LARGE SCALE GENOMIC DNA]</scope>
    <source>
        <strain evidence="10 11">FIM1</strain>
    </source>
</reference>
<comment type="pathway">
    <text evidence="1">Amino-acid biosynthesis; L-tryptophan biosynthesis; L-tryptophan from chorismate: step 3/5.</text>
</comment>
<evidence type="ECO:0000256" key="6">
    <source>
        <dbReference type="ARBA" id="ARBA00022822"/>
    </source>
</evidence>
<dbReference type="InterPro" id="IPR013785">
    <property type="entry name" value="Aldolase_TIM"/>
</dbReference>
<dbReference type="InterPro" id="IPR011060">
    <property type="entry name" value="RibuloseP-bd_barrel"/>
</dbReference>
<evidence type="ECO:0000313" key="11">
    <source>
        <dbReference type="Proteomes" id="UP000422736"/>
    </source>
</evidence>
<evidence type="ECO:0000256" key="5">
    <source>
        <dbReference type="ARBA" id="ARBA00022605"/>
    </source>
</evidence>
<dbReference type="InterPro" id="IPR001240">
    <property type="entry name" value="PRAI_dom"/>
</dbReference>
<keyword evidence="7" id="KW-0057">Aromatic amino acid biosynthesis</keyword>
<evidence type="ECO:0000256" key="7">
    <source>
        <dbReference type="ARBA" id="ARBA00023141"/>
    </source>
</evidence>
<dbReference type="PANTHER" id="PTHR42894:SF1">
    <property type="entry name" value="N-(5'-PHOSPHORIBOSYL)ANTHRANILATE ISOMERASE"/>
    <property type="match status" value="1"/>
</dbReference>
<evidence type="ECO:0000256" key="3">
    <source>
        <dbReference type="ARBA" id="ARBA00012572"/>
    </source>
</evidence>
<gene>
    <name evidence="10" type="primary">TRP1</name>
    <name evidence="10" type="ORF">FIM1_4162</name>
</gene>